<dbReference type="SUPFAM" id="SSF48097">
    <property type="entry name" value="Regulator of G-protein signaling, RGS"/>
    <property type="match status" value="1"/>
</dbReference>
<dbReference type="PANTHER" id="PTHR10845:SF43">
    <property type="entry name" value="REGULATOR OF G-PROTEIN SIGNALING 2"/>
    <property type="match status" value="1"/>
</dbReference>
<reference evidence="2" key="1">
    <citation type="submission" date="2025-08" db="UniProtKB">
        <authorList>
            <consortium name="Ensembl"/>
        </authorList>
    </citation>
    <scope>IDENTIFICATION</scope>
</reference>
<dbReference type="STRING" id="94237.ENSMMOP00000022469"/>
<name>A0A3Q3XA56_MOLML</name>
<dbReference type="OMA" id="FIQHTTN"/>
<dbReference type="PROSITE" id="PS50132">
    <property type="entry name" value="RGS"/>
    <property type="match status" value="1"/>
</dbReference>
<proteinExistence type="predicted"/>
<dbReference type="Gene3D" id="1.10.167.10">
    <property type="entry name" value="Regulator of G-protein Signalling 4, domain 2"/>
    <property type="match status" value="1"/>
</dbReference>
<feature type="domain" description="RGS" evidence="1">
    <location>
        <begin position="32"/>
        <end position="148"/>
    </location>
</feature>
<dbReference type="InterPro" id="IPR016137">
    <property type="entry name" value="RGS"/>
</dbReference>
<dbReference type="Ensembl" id="ENSMMOT00000022840.1">
    <property type="protein sequence ID" value="ENSMMOP00000022469.1"/>
    <property type="gene ID" value="ENSMMOG00000017068.1"/>
</dbReference>
<dbReference type="PRINTS" id="PR01301">
    <property type="entry name" value="RGSPROTEIN"/>
</dbReference>
<dbReference type="FunFam" id="1.10.167.10:FF:000001">
    <property type="entry name" value="Putative regulator of g-protein signaling 12"/>
    <property type="match status" value="1"/>
</dbReference>
<evidence type="ECO:0000259" key="1">
    <source>
        <dbReference type="PROSITE" id="PS50132"/>
    </source>
</evidence>
<dbReference type="SMART" id="SM00315">
    <property type="entry name" value="RGS"/>
    <property type="match status" value="1"/>
</dbReference>
<organism evidence="2 3">
    <name type="scientific">Mola mola</name>
    <name type="common">Ocean sunfish</name>
    <name type="synonym">Tetraodon mola</name>
    <dbReference type="NCBI Taxonomy" id="94237"/>
    <lineage>
        <taxon>Eukaryota</taxon>
        <taxon>Metazoa</taxon>
        <taxon>Chordata</taxon>
        <taxon>Craniata</taxon>
        <taxon>Vertebrata</taxon>
        <taxon>Euteleostomi</taxon>
        <taxon>Actinopterygii</taxon>
        <taxon>Neopterygii</taxon>
        <taxon>Teleostei</taxon>
        <taxon>Neoteleostei</taxon>
        <taxon>Acanthomorphata</taxon>
        <taxon>Eupercaria</taxon>
        <taxon>Tetraodontiformes</taxon>
        <taxon>Molidae</taxon>
        <taxon>Mola</taxon>
    </lineage>
</organism>
<dbReference type="Pfam" id="PF00615">
    <property type="entry name" value="RGS"/>
    <property type="match status" value="1"/>
</dbReference>
<dbReference type="PANTHER" id="PTHR10845">
    <property type="entry name" value="REGULATOR OF G PROTEIN SIGNALING"/>
    <property type="match status" value="1"/>
</dbReference>
<reference evidence="2" key="2">
    <citation type="submission" date="2025-09" db="UniProtKB">
        <authorList>
            <consortium name="Ensembl"/>
        </authorList>
    </citation>
    <scope>IDENTIFICATION</scope>
</reference>
<dbReference type="InterPro" id="IPR036305">
    <property type="entry name" value="RGS_sf"/>
</dbReference>
<dbReference type="AlphaFoldDB" id="A0A3Q3XA56"/>
<keyword evidence="3" id="KW-1185">Reference proteome</keyword>
<accession>A0A3Q3XA56</accession>
<evidence type="ECO:0000313" key="3">
    <source>
        <dbReference type="Proteomes" id="UP000261620"/>
    </source>
</evidence>
<dbReference type="Proteomes" id="UP000261620">
    <property type="component" value="Unplaced"/>
</dbReference>
<sequence length="181" mass="21247">MAHKRLPFSGITKDLDQTKEKKRERNKRLFLSLVMFLRLKGGQMVFRDFLKSEFCEENLDFWLTCQDFQSFDNREELTQRATRIYEEFIRADAPKQVNLDFKTRELISESLQHPSPSCFVVAQRRIYGLMENGSFPRFIQSEQYKGLCHASSSGLGKHRKPFQMKCTGDSVRHDSKPIILS</sequence>
<evidence type="ECO:0000313" key="2">
    <source>
        <dbReference type="Ensembl" id="ENSMMOP00000022469.1"/>
    </source>
</evidence>
<protein>
    <recommendedName>
        <fullName evidence="1">RGS domain-containing protein</fullName>
    </recommendedName>
</protein>
<dbReference type="InterPro" id="IPR044926">
    <property type="entry name" value="RGS_subdomain_2"/>
</dbReference>